<proteinExistence type="predicted"/>
<accession>A0A6N2VRC2</accession>
<evidence type="ECO:0000313" key="1">
    <source>
        <dbReference type="EMBL" id="VYT33009.1"/>
    </source>
</evidence>
<protein>
    <submittedName>
        <fullName evidence="1">Uncharacterized protein</fullName>
    </submittedName>
</protein>
<organism evidence="1">
    <name type="scientific">[Clostridium] nexile</name>
    <dbReference type="NCBI Taxonomy" id="29361"/>
    <lineage>
        <taxon>Bacteria</taxon>
        <taxon>Bacillati</taxon>
        <taxon>Bacillota</taxon>
        <taxon>Clostridia</taxon>
        <taxon>Lachnospirales</taxon>
        <taxon>Lachnospiraceae</taxon>
        <taxon>Tyzzerella</taxon>
    </lineage>
</organism>
<dbReference type="EMBL" id="CACRTG010000034">
    <property type="protein sequence ID" value="VYT33009.1"/>
    <property type="molecule type" value="Genomic_DNA"/>
</dbReference>
<gene>
    <name evidence="1" type="ORF">CNLFYP112_00541</name>
</gene>
<dbReference type="AlphaFoldDB" id="A0A6N2VRC2"/>
<sequence>MKATSFRINRTLKEMEEEIIKRNDVTKASIHRKAIRNFYEDSDHKIMDKFLIKEKKSPNYVERKEKESVYLSEEMEKMLQEIAGENNCNISTVFFYALTIYVTREYSHL</sequence>
<name>A0A6N2VRC2_9FIRM</name>
<reference evidence="1" key="1">
    <citation type="submission" date="2019-11" db="EMBL/GenBank/DDBJ databases">
        <authorList>
            <person name="Feng L."/>
        </authorList>
    </citation>
    <scope>NUCLEOTIDE SEQUENCE</scope>
    <source>
        <strain evidence="1">CnexileLFYP112</strain>
    </source>
</reference>